<comment type="catalytic activity">
    <reaction evidence="7">
        <text>beta-D-fructose 1,6-bisphosphate + H2O = beta-D-fructose 6-phosphate + phosphate</text>
        <dbReference type="Rhea" id="RHEA:11064"/>
        <dbReference type="ChEBI" id="CHEBI:15377"/>
        <dbReference type="ChEBI" id="CHEBI:32966"/>
        <dbReference type="ChEBI" id="CHEBI:43474"/>
        <dbReference type="ChEBI" id="CHEBI:57634"/>
        <dbReference type="EC" id="3.1.3.11"/>
    </reaction>
</comment>
<evidence type="ECO:0000313" key="10">
    <source>
        <dbReference type="EMBL" id="MBZ7987019.1"/>
    </source>
</evidence>
<evidence type="ECO:0000259" key="8">
    <source>
        <dbReference type="Pfam" id="PF00316"/>
    </source>
</evidence>
<dbReference type="Pfam" id="PF18913">
    <property type="entry name" value="FBPase_C"/>
    <property type="match status" value="1"/>
</dbReference>
<keyword evidence="4 7" id="KW-0460">Magnesium</keyword>
<dbReference type="HAMAP" id="MF_01855">
    <property type="entry name" value="FBPase_class1"/>
    <property type="match status" value="1"/>
</dbReference>
<keyword evidence="2 7" id="KW-0479">Metal-binding</keyword>
<keyword evidence="7" id="KW-0963">Cytoplasm</keyword>
<comment type="subcellular location">
    <subcellularLocation>
        <location evidence="7">Cytoplasm</location>
    </subcellularLocation>
</comment>
<dbReference type="PIRSF" id="PIRSF000904">
    <property type="entry name" value="FBPtase_SBPase"/>
    <property type="match status" value="1"/>
</dbReference>
<dbReference type="Proteomes" id="UP000786183">
    <property type="component" value="Unassembled WGS sequence"/>
</dbReference>
<accession>A0ABS7WSI2</accession>
<gene>
    <name evidence="7" type="primary">fbp</name>
    <name evidence="10" type="ORF">AVCANL283_02650</name>
</gene>
<proteinExistence type="inferred from homology"/>
<dbReference type="InterPro" id="IPR023079">
    <property type="entry name" value="SBPase"/>
</dbReference>
<dbReference type="Gene3D" id="3.40.190.80">
    <property type="match status" value="1"/>
</dbReference>
<keyword evidence="11" id="KW-1185">Reference proteome</keyword>
<dbReference type="InterPro" id="IPR000146">
    <property type="entry name" value="FBPase_class-1"/>
</dbReference>
<comment type="cofactor">
    <cofactor evidence="7">
        <name>Mg(2+)</name>
        <dbReference type="ChEBI" id="CHEBI:18420"/>
    </cofactor>
    <text evidence="7">Binds 2 magnesium ions per subunit.</text>
</comment>
<comment type="subunit">
    <text evidence="7">Homotetramer.</text>
</comment>
<evidence type="ECO:0000259" key="9">
    <source>
        <dbReference type="Pfam" id="PF18913"/>
    </source>
</evidence>
<keyword evidence="3 7" id="KW-0378">Hydrolase</keyword>
<dbReference type="SUPFAM" id="SSF56655">
    <property type="entry name" value="Carbohydrate phosphatase"/>
    <property type="match status" value="1"/>
</dbReference>
<keyword evidence="5 7" id="KW-0119">Carbohydrate metabolism</keyword>
<organism evidence="10 11">
    <name type="scientific">Campylobacter canadensis</name>
    <dbReference type="NCBI Taxonomy" id="449520"/>
    <lineage>
        <taxon>Bacteria</taxon>
        <taxon>Pseudomonadati</taxon>
        <taxon>Campylobacterota</taxon>
        <taxon>Epsilonproteobacteria</taxon>
        <taxon>Campylobacterales</taxon>
        <taxon>Campylobacteraceae</taxon>
        <taxon>Campylobacter</taxon>
    </lineage>
</organism>
<feature type="binding site" evidence="7">
    <location>
        <position position="83"/>
    </location>
    <ligand>
        <name>Mg(2+)</name>
        <dbReference type="ChEBI" id="CHEBI:18420"/>
        <label>1</label>
    </ligand>
</feature>
<feature type="binding site" evidence="7">
    <location>
        <position position="86"/>
    </location>
    <ligand>
        <name>Mg(2+)</name>
        <dbReference type="ChEBI" id="CHEBI:18420"/>
        <label>2</label>
    </ligand>
</feature>
<name>A0ABS7WSI2_9BACT</name>
<evidence type="ECO:0000313" key="11">
    <source>
        <dbReference type="Proteomes" id="UP000786183"/>
    </source>
</evidence>
<feature type="binding site" evidence="7">
    <location>
        <begin position="86"/>
        <end position="89"/>
    </location>
    <ligand>
        <name>substrate</name>
    </ligand>
</feature>
<dbReference type="EC" id="3.1.3.11" evidence="7"/>
<dbReference type="PANTHER" id="PTHR11556">
    <property type="entry name" value="FRUCTOSE-1,6-BISPHOSPHATASE-RELATED"/>
    <property type="match status" value="1"/>
</dbReference>
<dbReference type="InterPro" id="IPR044015">
    <property type="entry name" value="FBPase_C_dom"/>
</dbReference>
<feature type="binding site" evidence="7">
    <location>
        <position position="64"/>
    </location>
    <ligand>
        <name>Mg(2+)</name>
        <dbReference type="ChEBI" id="CHEBI:18420"/>
        <label>1</label>
    </ligand>
</feature>
<feature type="domain" description="Fructose-1-6-bisphosphatase class 1 C-terminal" evidence="9">
    <location>
        <begin position="156"/>
        <end position="279"/>
    </location>
</feature>
<feature type="binding site" evidence="7">
    <location>
        <position position="224"/>
    </location>
    <ligand>
        <name>substrate</name>
    </ligand>
</feature>
<comment type="caution">
    <text evidence="7">Lacks conserved residue(s) required for the propagation of feature annotation.</text>
</comment>
<feature type="domain" description="Fructose-1-6-bisphosphatase class I N-terminal" evidence="8">
    <location>
        <begin position="4"/>
        <end position="133"/>
    </location>
</feature>
<comment type="pathway">
    <text evidence="6">Carbohydrate biosynthesis.</text>
</comment>
<evidence type="ECO:0000256" key="1">
    <source>
        <dbReference type="ARBA" id="ARBA00010941"/>
    </source>
</evidence>
<feature type="binding site" evidence="7">
    <location>
        <position position="230"/>
    </location>
    <ligand>
        <name>Mg(2+)</name>
        <dbReference type="ChEBI" id="CHEBI:18420"/>
        <label>2</label>
    </ligand>
</feature>
<dbReference type="PANTHER" id="PTHR11556:SF35">
    <property type="entry name" value="SEDOHEPTULOSE-1,7-BISPHOSPHATASE, CHLOROPLASTIC"/>
    <property type="match status" value="1"/>
</dbReference>
<feature type="binding site" evidence="7">
    <location>
        <position position="85"/>
    </location>
    <ligand>
        <name>Mg(2+)</name>
        <dbReference type="ChEBI" id="CHEBI:18420"/>
        <label>1</label>
    </ligand>
</feature>
<evidence type="ECO:0000256" key="6">
    <source>
        <dbReference type="ARBA" id="ARBA00024331"/>
    </source>
</evidence>
<feature type="binding site" evidence="7">
    <location>
        <position position="188"/>
    </location>
    <ligand>
        <name>substrate</name>
    </ligand>
</feature>
<dbReference type="PRINTS" id="PR01958">
    <property type="entry name" value="S17BPHPHTASE"/>
</dbReference>
<sequence length="287" mass="32162">MQEIIKAIQSSVIKIKQSFENADTDYTELSNASGDLQLKQDVLSDMIITNELSKVGSIKAIISEEKQDPYFLYDDAKYIVAYDPLDGSSLFDVNFAIGSIFAIYEETAEPKNLKAALYAIYGPNTQLVICLQDPKLYILQNNEFNFVKDLKLDSNAKINATGGTQKDYYKEHKNMIEAIFNDGYRLRYSGAMVSDLHQILLKGGGIFSYPSKEKLSLNDGKSAKLRALFEVFPFAYIFEKAGGFSSDGIKGSKGYESLLNLKFSTIHASTPCYLGSMKEKRFLDEHL</sequence>
<dbReference type="Pfam" id="PF00316">
    <property type="entry name" value="FBPase"/>
    <property type="match status" value="1"/>
</dbReference>
<evidence type="ECO:0000256" key="3">
    <source>
        <dbReference type="ARBA" id="ARBA00022801"/>
    </source>
</evidence>
<comment type="similarity">
    <text evidence="1 7">Belongs to the FBPase class 1 family.</text>
</comment>
<feature type="binding site" evidence="7">
    <location>
        <position position="83"/>
    </location>
    <ligand>
        <name>Mg(2+)</name>
        <dbReference type="ChEBI" id="CHEBI:18420"/>
        <label>2</label>
    </ligand>
</feature>
<dbReference type="Gene3D" id="3.30.540.10">
    <property type="entry name" value="Fructose-1,6-Bisphosphatase, subunit A, domain 1"/>
    <property type="match status" value="1"/>
</dbReference>
<protein>
    <recommendedName>
        <fullName evidence="7">Fructose-1,6-bisphosphatase class 1</fullName>
        <shortName evidence="7">FBPase class 1</shortName>
        <ecNumber evidence="7">3.1.3.11</ecNumber>
    </recommendedName>
    <alternativeName>
        <fullName evidence="7">D-fructose-1,6-bisphosphate 1-phosphohydrolase class 1</fullName>
    </alternativeName>
</protein>
<comment type="caution">
    <text evidence="10">The sequence shown here is derived from an EMBL/GenBank/DDBJ whole genome shotgun (WGS) entry which is preliminary data.</text>
</comment>
<evidence type="ECO:0000256" key="2">
    <source>
        <dbReference type="ARBA" id="ARBA00022723"/>
    </source>
</evidence>
<evidence type="ECO:0000256" key="7">
    <source>
        <dbReference type="HAMAP-Rule" id="MF_01855"/>
    </source>
</evidence>
<dbReference type="RefSeq" id="WP_172233218.1">
    <property type="nucleotide sequence ID" value="NZ_CP035946.1"/>
</dbReference>
<evidence type="ECO:0000256" key="4">
    <source>
        <dbReference type="ARBA" id="ARBA00022842"/>
    </source>
</evidence>
<reference evidence="10 11" key="1">
    <citation type="submission" date="2020-07" db="EMBL/GenBank/DDBJ databases">
        <title>Transfer of Campylobacter canadensis to the novel genus Avispirillum gen. nov., that also includes two novel species recovered from migratory waterfowl: Avispirillum anseris sp. nov. and Avispirillum brantae sp. nov.</title>
        <authorList>
            <person name="Miller W.G."/>
            <person name="Chapman M.H."/>
            <person name="Yee E."/>
            <person name="Inglis G.D."/>
        </authorList>
    </citation>
    <scope>NUCLEOTIDE SEQUENCE [LARGE SCALE GENOMIC DNA]</scope>
    <source>
        <strain evidence="10 11">L283</strain>
    </source>
</reference>
<dbReference type="InterPro" id="IPR033391">
    <property type="entry name" value="FBPase_N"/>
</dbReference>
<dbReference type="EMBL" id="JACGBB010000004">
    <property type="protein sequence ID" value="MBZ7987019.1"/>
    <property type="molecule type" value="Genomic_DNA"/>
</dbReference>
<evidence type="ECO:0000256" key="5">
    <source>
        <dbReference type="ARBA" id="ARBA00023277"/>
    </source>
</evidence>